<feature type="domain" description="THIF-type NAD/FAD binding fold" evidence="1">
    <location>
        <begin position="95"/>
        <end position="344"/>
    </location>
</feature>
<dbReference type="GO" id="GO:0004792">
    <property type="term" value="F:thiosulfate-cyanide sulfurtransferase activity"/>
    <property type="evidence" value="ECO:0007669"/>
    <property type="project" value="TreeGrafter"/>
</dbReference>
<keyword evidence="3" id="KW-1185">Reference proteome</keyword>
<dbReference type="GO" id="GO:0005737">
    <property type="term" value="C:cytoplasm"/>
    <property type="evidence" value="ECO:0007669"/>
    <property type="project" value="TreeGrafter"/>
</dbReference>
<dbReference type="CDD" id="cd01483">
    <property type="entry name" value="E1_enzyme_family"/>
    <property type="match status" value="1"/>
</dbReference>
<gene>
    <name evidence="2" type="ordered locus">plu1515</name>
</gene>
<dbReference type="RefSeq" id="WP_011145816.1">
    <property type="nucleotide sequence ID" value="NC_005126.1"/>
</dbReference>
<dbReference type="InterPro" id="IPR045886">
    <property type="entry name" value="ThiF/MoeB/HesA"/>
</dbReference>
<dbReference type="Gene3D" id="3.40.50.720">
    <property type="entry name" value="NAD(P)-binding Rossmann-like Domain"/>
    <property type="match status" value="1"/>
</dbReference>
<dbReference type="InterPro" id="IPR000594">
    <property type="entry name" value="ThiF_NAD_FAD-bd"/>
</dbReference>
<dbReference type="SUPFAM" id="SSF69572">
    <property type="entry name" value="Activating enzymes of the ubiquitin-like proteins"/>
    <property type="match status" value="1"/>
</dbReference>
<dbReference type="HOGENOM" id="CLU_013325_8_0_6"/>
<sequence>MKKIANYIQVGKYKSGGIFGVGSKQQIIENYLKWKNLVKVSSLLKLPTHEKEITETIKSNLPEICDNEIKEIISFLDENHALMDFNEYNQNDRYSRNYLFYRYAGAIPSLVQDRIKKSTVTIIGCGGIGNHISYLLSTSGVGKITLIDDDTIELSNLTRQVLFSQNDIGRKKTEVLERELNKRNSETNIETINMFISSINDLYKIPRSDLFIVSADHPFELINWINEFCVKERQAYINIGYINDISVIGPFYIPNKTSCIKCQNIMPEYHPKDDILEHIENVNKDFKAATFPSVNGVAASYAFGDIMKYLGSFGNILSTNKRIGIHSLSIKIEEQSIHKNDKCDVCSQKQKL</sequence>
<dbReference type="KEGG" id="plu:plu1515"/>
<dbReference type="EMBL" id="BX571864">
    <property type="protein sequence ID" value="CAE13808.1"/>
    <property type="molecule type" value="Genomic_DNA"/>
</dbReference>
<evidence type="ECO:0000259" key="1">
    <source>
        <dbReference type="Pfam" id="PF00899"/>
    </source>
</evidence>
<organism evidence="2 3">
    <name type="scientific">Photorhabdus laumondii subsp. laumondii (strain DSM 15139 / CIP 105565 / TT01)</name>
    <name type="common">Photorhabdus luminescens subsp. laumondii</name>
    <dbReference type="NCBI Taxonomy" id="243265"/>
    <lineage>
        <taxon>Bacteria</taxon>
        <taxon>Pseudomonadati</taxon>
        <taxon>Pseudomonadota</taxon>
        <taxon>Gammaproteobacteria</taxon>
        <taxon>Enterobacterales</taxon>
        <taxon>Morganellaceae</taxon>
        <taxon>Photorhabdus</taxon>
    </lineage>
</organism>
<protein>
    <submittedName>
        <fullName evidence="2">Photorhabdus luminescens subsp. laumondii TTO1 complete genome segment 6/17</fullName>
    </submittedName>
</protein>
<dbReference type="AlphaFoldDB" id="Q7N6N1"/>
<dbReference type="PANTHER" id="PTHR10953">
    <property type="entry name" value="UBIQUITIN-ACTIVATING ENZYME E1"/>
    <property type="match status" value="1"/>
</dbReference>
<dbReference type="GO" id="GO:0016779">
    <property type="term" value="F:nucleotidyltransferase activity"/>
    <property type="evidence" value="ECO:0007669"/>
    <property type="project" value="TreeGrafter"/>
</dbReference>
<dbReference type="Proteomes" id="UP000002514">
    <property type="component" value="Chromosome"/>
</dbReference>
<accession>Q7N6N1</accession>
<evidence type="ECO:0000313" key="3">
    <source>
        <dbReference type="Proteomes" id="UP000002514"/>
    </source>
</evidence>
<dbReference type="InterPro" id="IPR035985">
    <property type="entry name" value="Ubiquitin-activating_enz"/>
</dbReference>
<name>Q7N6N1_PHOLL</name>
<dbReference type="Pfam" id="PF00899">
    <property type="entry name" value="ThiF"/>
    <property type="match status" value="1"/>
</dbReference>
<dbReference type="PANTHER" id="PTHR10953:SF102">
    <property type="entry name" value="ADENYLYLTRANSFERASE AND SULFURTRANSFERASE MOCS3"/>
    <property type="match status" value="1"/>
</dbReference>
<reference evidence="3" key="1">
    <citation type="journal article" date="2003" name="Nat. Biotechnol.">
        <title>The genome sequence of the entomopathogenic bacterium Photorhabdus luminescens.</title>
        <authorList>
            <person name="Duchaud E."/>
            <person name="Rusniok C."/>
            <person name="Frangeul L."/>
            <person name="Buchrieser C."/>
            <person name="Givaudan A."/>
            <person name="Taourit S."/>
            <person name="Bocs S."/>
            <person name="Boursaux-Eude C."/>
            <person name="Chandler M."/>
            <person name="Charles J.-F."/>
            <person name="Dassa E."/>
            <person name="Derose R."/>
            <person name="Derzelle S."/>
            <person name="Freyssinet G."/>
            <person name="Gaudriault S."/>
            <person name="Medigue C."/>
            <person name="Lanois A."/>
            <person name="Powell K."/>
            <person name="Siguier P."/>
            <person name="Vincent R."/>
            <person name="Wingate V."/>
            <person name="Zouine M."/>
            <person name="Glaser P."/>
            <person name="Boemare N."/>
            <person name="Danchin A."/>
            <person name="Kunst F."/>
        </authorList>
    </citation>
    <scope>NUCLEOTIDE SEQUENCE [LARGE SCALE GENOMIC DNA]</scope>
    <source>
        <strain evidence="3">DSM 15139 / CIP 105565 / TT01</strain>
    </source>
</reference>
<dbReference type="OrthoDB" id="9804286at2"/>
<dbReference type="GO" id="GO:0008641">
    <property type="term" value="F:ubiquitin-like modifier activating enzyme activity"/>
    <property type="evidence" value="ECO:0007669"/>
    <property type="project" value="InterPro"/>
</dbReference>
<dbReference type="STRING" id="243265.plu1515"/>
<evidence type="ECO:0000313" key="2">
    <source>
        <dbReference type="EMBL" id="CAE13808.1"/>
    </source>
</evidence>
<dbReference type="Gene3D" id="3.90.930.70">
    <property type="match status" value="1"/>
</dbReference>
<proteinExistence type="predicted"/>
<dbReference type="eggNOG" id="COG0476">
    <property type="taxonomic scope" value="Bacteria"/>
</dbReference>